<dbReference type="Gene3D" id="2.40.30.170">
    <property type="match status" value="1"/>
</dbReference>
<keyword evidence="2" id="KW-0175">Coiled coil</keyword>
<dbReference type="EMBL" id="DTCX01000088">
    <property type="protein sequence ID" value="HGL49282.1"/>
    <property type="molecule type" value="Genomic_DNA"/>
</dbReference>
<evidence type="ECO:0000313" key="5">
    <source>
        <dbReference type="EMBL" id="HGL49282.1"/>
    </source>
</evidence>
<feature type="transmembrane region" description="Helical" evidence="4">
    <location>
        <begin position="12"/>
        <end position="32"/>
    </location>
</feature>
<dbReference type="AlphaFoldDB" id="A0A7V3ZZZ2"/>
<name>A0A7V3ZZZ2_9DEIN</name>
<evidence type="ECO:0000256" key="4">
    <source>
        <dbReference type="SAM" id="Phobius"/>
    </source>
</evidence>
<feature type="compositionally biased region" description="Low complexity" evidence="3">
    <location>
        <begin position="319"/>
        <end position="329"/>
    </location>
</feature>
<protein>
    <submittedName>
        <fullName evidence="5">Biotin/lipoyl-binding protein</fullName>
    </submittedName>
</protein>
<evidence type="ECO:0000256" key="3">
    <source>
        <dbReference type="SAM" id="MobiDB-lite"/>
    </source>
</evidence>
<keyword evidence="4" id="KW-1133">Transmembrane helix</keyword>
<dbReference type="PANTHER" id="PTHR32347">
    <property type="entry name" value="EFFLUX SYSTEM COMPONENT YKNX-RELATED"/>
    <property type="match status" value="1"/>
</dbReference>
<evidence type="ECO:0000256" key="2">
    <source>
        <dbReference type="ARBA" id="ARBA00023054"/>
    </source>
</evidence>
<feature type="region of interest" description="Disordered" evidence="3">
    <location>
        <begin position="314"/>
        <end position="345"/>
    </location>
</feature>
<keyword evidence="4" id="KW-0472">Membrane</keyword>
<gene>
    <name evidence="5" type="ORF">ENU54_01535</name>
</gene>
<keyword evidence="4" id="KW-0812">Transmembrane</keyword>
<dbReference type="Gene3D" id="2.40.420.20">
    <property type="match status" value="1"/>
</dbReference>
<comment type="subcellular location">
    <subcellularLocation>
        <location evidence="1">Cell envelope</location>
    </subcellularLocation>
</comment>
<sequence>MRRVHMKLGKKVWLILFGVVVVATGLALGITLNSRRSSPASSLGATYTVARGDVIRTIVAYGTVVPKQEYTFTFSGAKLKELLVSVGDRVTKGQVLVRLDSTQEELALLQAERALAEARAQGAPALIRERELSYNLAKANLENTTLRAPFSGVVTEIRQPTAATENWSLSLIDTSELFVEVNVDQLDMPSLKVGQRGTAIIEALPDKTFPVEVVKIGGRAVTRGTSTVVPVTAKLLSTDPAVLVGYTARVEITVASAQNVLRVPVSALVRAGRGWAVMKVTGDRAVSQAVTLGVISELWAEIKSGLQEGDVILLNPSRPASTPTPQSSLPTPPAGMPGFAPPSGP</sequence>
<proteinExistence type="predicted"/>
<organism evidence="5">
    <name type="scientific">Thermus tengchongensis</name>
    <dbReference type="NCBI Taxonomy" id="1214928"/>
    <lineage>
        <taxon>Bacteria</taxon>
        <taxon>Thermotogati</taxon>
        <taxon>Deinococcota</taxon>
        <taxon>Deinococci</taxon>
        <taxon>Thermales</taxon>
        <taxon>Thermaceae</taxon>
        <taxon>Thermus</taxon>
    </lineage>
</organism>
<dbReference type="SUPFAM" id="SSF111369">
    <property type="entry name" value="HlyD-like secretion proteins"/>
    <property type="match status" value="1"/>
</dbReference>
<dbReference type="GO" id="GO:0030313">
    <property type="term" value="C:cell envelope"/>
    <property type="evidence" value="ECO:0007669"/>
    <property type="project" value="UniProtKB-SubCell"/>
</dbReference>
<feature type="compositionally biased region" description="Pro residues" evidence="3">
    <location>
        <begin position="330"/>
        <end position="345"/>
    </location>
</feature>
<reference evidence="5" key="1">
    <citation type="journal article" date="2020" name="mSystems">
        <title>Genome- and Community-Level Interaction Insights into Carbon Utilization and Element Cycling Functions of Hydrothermarchaeota in Hydrothermal Sediment.</title>
        <authorList>
            <person name="Zhou Z."/>
            <person name="Liu Y."/>
            <person name="Xu W."/>
            <person name="Pan J."/>
            <person name="Luo Z.H."/>
            <person name="Li M."/>
        </authorList>
    </citation>
    <scope>NUCLEOTIDE SEQUENCE [LARGE SCALE GENOMIC DNA]</scope>
    <source>
        <strain evidence="5">SpSt-679</strain>
    </source>
</reference>
<dbReference type="Gene3D" id="2.40.50.100">
    <property type="match status" value="1"/>
</dbReference>
<evidence type="ECO:0000256" key="1">
    <source>
        <dbReference type="ARBA" id="ARBA00004196"/>
    </source>
</evidence>
<comment type="caution">
    <text evidence="5">The sequence shown here is derived from an EMBL/GenBank/DDBJ whole genome shotgun (WGS) entry which is preliminary data.</text>
</comment>
<dbReference type="InterPro" id="IPR050465">
    <property type="entry name" value="UPF0194_transport"/>
</dbReference>
<accession>A0A7V3ZZZ2</accession>